<dbReference type="InterPro" id="IPR001926">
    <property type="entry name" value="TrpB-like_PALP"/>
</dbReference>
<dbReference type="NCBIfam" id="TIGR01127">
    <property type="entry name" value="ilvA_1Cterm"/>
    <property type="match status" value="1"/>
</dbReference>
<dbReference type="GO" id="GO:0006565">
    <property type="term" value="P:L-serine catabolic process"/>
    <property type="evidence" value="ECO:0007669"/>
    <property type="project" value="TreeGrafter"/>
</dbReference>
<dbReference type="GO" id="GO:0006567">
    <property type="term" value="P:L-threonine catabolic process"/>
    <property type="evidence" value="ECO:0007669"/>
    <property type="project" value="InterPro"/>
</dbReference>
<organism evidence="7 8">
    <name type="scientific">Aquisalinus flavus</name>
    <dbReference type="NCBI Taxonomy" id="1526572"/>
    <lineage>
        <taxon>Bacteria</taxon>
        <taxon>Pseudomonadati</taxon>
        <taxon>Pseudomonadota</taxon>
        <taxon>Alphaproteobacteria</taxon>
        <taxon>Parvularculales</taxon>
        <taxon>Parvularculaceae</taxon>
        <taxon>Aquisalinus</taxon>
    </lineage>
</organism>
<evidence type="ECO:0000313" key="8">
    <source>
        <dbReference type="Proteomes" id="UP000613582"/>
    </source>
</evidence>
<dbReference type="GO" id="GO:0004794">
    <property type="term" value="F:threonine deaminase activity"/>
    <property type="evidence" value="ECO:0007669"/>
    <property type="project" value="InterPro"/>
</dbReference>
<dbReference type="InterPro" id="IPR044561">
    <property type="entry name" value="ACT_ThrD-II-like"/>
</dbReference>
<dbReference type="Gene3D" id="3.30.70.260">
    <property type="match status" value="1"/>
</dbReference>
<keyword evidence="4" id="KW-0456">Lyase</keyword>
<dbReference type="InterPro" id="IPR005789">
    <property type="entry name" value="Thr_deHydtase_catblc"/>
</dbReference>
<dbReference type="GO" id="GO:0003941">
    <property type="term" value="F:L-serine ammonia-lyase activity"/>
    <property type="evidence" value="ECO:0007669"/>
    <property type="project" value="UniProtKB-EC"/>
</dbReference>
<evidence type="ECO:0000259" key="6">
    <source>
        <dbReference type="PROSITE" id="PS51671"/>
    </source>
</evidence>
<reference evidence="7" key="2">
    <citation type="submission" date="2020-09" db="EMBL/GenBank/DDBJ databases">
        <authorList>
            <person name="Sun Q."/>
            <person name="Zhou Y."/>
        </authorList>
    </citation>
    <scope>NUCLEOTIDE SEQUENCE</scope>
    <source>
        <strain evidence="7">CGMCC 1.12921</strain>
    </source>
</reference>
<dbReference type="Gene3D" id="3.40.50.1100">
    <property type="match status" value="2"/>
</dbReference>
<evidence type="ECO:0000256" key="3">
    <source>
        <dbReference type="ARBA" id="ARBA00022898"/>
    </source>
</evidence>
<comment type="cofactor">
    <cofactor evidence="1">
        <name>pyridoxal 5'-phosphate</name>
        <dbReference type="ChEBI" id="CHEBI:597326"/>
    </cofactor>
</comment>
<evidence type="ECO:0000256" key="1">
    <source>
        <dbReference type="ARBA" id="ARBA00001933"/>
    </source>
</evidence>
<keyword evidence="8" id="KW-1185">Reference proteome</keyword>
<proteinExistence type="inferred from homology"/>
<accession>A0A8J2Y6A9</accession>
<dbReference type="Pfam" id="PF00291">
    <property type="entry name" value="PALP"/>
    <property type="match status" value="1"/>
</dbReference>
<dbReference type="Pfam" id="PF13291">
    <property type="entry name" value="ACT_4"/>
    <property type="match status" value="1"/>
</dbReference>
<evidence type="ECO:0000256" key="4">
    <source>
        <dbReference type="ARBA" id="ARBA00023239"/>
    </source>
</evidence>
<dbReference type="GO" id="GO:0009097">
    <property type="term" value="P:isoleucine biosynthetic process"/>
    <property type="evidence" value="ECO:0007669"/>
    <property type="project" value="TreeGrafter"/>
</dbReference>
<comment type="catalytic activity">
    <reaction evidence="5">
        <text>L-serine = pyruvate + NH4(+)</text>
        <dbReference type="Rhea" id="RHEA:19169"/>
        <dbReference type="ChEBI" id="CHEBI:15361"/>
        <dbReference type="ChEBI" id="CHEBI:28938"/>
        <dbReference type="ChEBI" id="CHEBI:33384"/>
        <dbReference type="EC" id="4.3.1.17"/>
    </reaction>
</comment>
<dbReference type="PROSITE" id="PS51671">
    <property type="entry name" value="ACT"/>
    <property type="match status" value="1"/>
</dbReference>
<dbReference type="GO" id="GO:0030170">
    <property type="term" value="F:pyridoxal phosphate binding"/>
    <property type="evidence" value="ECO:0007669"/>
    <property type="project" value="UniProtKB-ARBA"/>
</dbReference>
<dbReference type="FunFam" id="3.40.50.1100:FF:000005">
    <property type="entry name" value="Threonine dehydratase catabolic"/>
    <property type="match status" value="1"/>
</dbReference>
<keyword evidence="3" id="KW-0663">Pyridoxal phosphate</keyword>
<dbReference type="EMBL" id="BMGH01000001">
    <property type="protein sequence ID" value="GGD00537.1"/>
    <property type="molecule type" value="Genomic_DNA"/>
</dbReference>
<dbReference type="SUPFAM" id="SSF55021">
    <property type="entry name" value="ACT-like"/>
    <property type="match status" value="1"/>
</dbReference>
<dbReference type="InterPro" id="IPR045865">
    <property type="entry name" value="ACT-like_dom_sf"/>
</dbReference>
<comment type="similarity">
    <text evidence="2">Belongs to the serine/threonine dehydratase family.</text>
</comment>
<feature type="domain" description="ACT" evidence="6">
    <location>
        <begin position="336"/>
        <end position="412"/>
    </location>
</feature>
<dbReference type="InterPro" id="IPR050147">
    <property type="entry name" value="Ser/Thr_Dehydratase"/>
</dbReference>
<name>A0A8J2Y6A9_9PROT</name>
<protein>
    <submittedName>
        <fullName evidence="7">Threonine ammonia-lyase</fullName>
    </submittedName>
</protein>
<dbReference type="FunFam" id="3.40.50.1100:FF:000007">
    <property type="entry name" value="L-threonine dehydratase catabolic TdcB"/>
    <property type="match status" value="1"/>
</dbReference>
<dbReference type="InterPro" id="IPR002912">
    <property type="entry name" value="ACT_dom"/>
</dbReference>
<reference evidence="7" key="1">
    <citation type="journal article" date="2014" name="Int. J. Syst. Evol. Microbiol.">
        <title>Complete genome sequence of Corynebacterium casei LMG S-19264T (=DSM 44701T), isolated from a smear-ripened cheese.</title>
        <authorList>
            <consortium name="US DOE Joint Genome Institute (JGI-PGF)"/>
            <person name="Walter F."/>
            <person name="Albersmeier A."/>
            <person name="Kalinowski J."/>
            <person name="Ruckert C."/>
        </authorList>
    </citation>
    <scope>NUCLEOTIDE SEQUENCE</scope>
    <source>
        <strain evidence="7">CGMCC 1.12921</strain>
    </source>
</reference>
<evidence type="ECO:0000313" key="7">
    <source>
        <dbReference type="EMBL" id="GGD00537.1"/>
    </source>
</evidence>
<dbReference type="SUPFAM" id="SSF53686">
    <property type="entry name" value="Tryptophan synthase beta subunit-like PLP-dependent enzymes"/>
    <property type="match status" value="1"/>
</dbReference>
<gene>
    <name evidence="7" type="ORF">GCM10011342_06960</name>
</gene>
<sequence>MPQDRALPGLSDSDLKSILYREHPAWKSIAITPCMKAEKLSTLTGCELFVKYENLQYTGAFKERGALAKLLSLTADEKKRGVIAASAGNHAQGVARNAATLGINATIVMPRHTPYVKVQQTEALGANVILDGDDYDSANVVARRKCNEDGLTFVHPFDDPHVIAGQGTIGVEMLEAVPDLDILVVPIGGGGLLSGIAIAARRIKPDIKVIGVQAQLYPSMLNLLKDQDNPVGGMTLAEGIAVREPGKLTRQLIAALVDDIVMVDERALESALSLYLNVQKTLAEGAGAAGLAAILANPEIFAGRKVGTVICGGNIDTRLLSSILMRDIARQGRMARLRIELLDVPGQLTKVADIIAKAGGNVIDVSYHRIFNDLPAKATYLDISVETNDRPHLDRIIENLRAAGLATEIATY</sequence>
<dbReference type="CDD" id="cd04886">
    <property type="entry name" value="ACT_ThrD-II-like"/>
    <property type="match status" value="1"/>
</dbReference>
<evidence type="ECO:0000256" key="2">
    <source>
        <dbReference type="ARBA" id="ARBA00010869"/>
    </source>
</evidence>
<dbReference type="PANTHER" id="PTHR48078">
    <property type="entry name" value="THREONINE DEHYDRATASE, MITOCHONDRIAL-RELATED"/>
    <property type="match status" value="1"/>
</dbReference>
<dbReference type="Proteomes" id="UP000613582">
    <property type="component" value="Unassembled WGS sequence"/>
</dbReference>
<dbReference type="InterPro" id="IPR036052">
    <property type="entry name" value="TrpB-like_PALP_sf"/>
</dbReference>
<dbReference type="AlphaFoldDB" id="A0A8J2Y6A9"/>
<dbReference type="NCBIfam" id="NF005600">
    <property type="entry name" value="PRK07334.1"/>
    <property type="match status" value="1"/>
</dbReference>
<dbReference type="CDD" id="cd01562">
    <property type="entry name" value="Thr-dehyd"/>
    <property type="match status" value="1"/>
</dbReference>
<evidence type="ECO:0000256" key="5">
    <source>
        <dbReference type="ARBA" id="ARBA00049406"/>
    </source>
</evidence>
<comment type="caution">
    <text evidence="7">The sequence shown here is derived from an EMBL/GenBank/DDBJ whole genome shotgun (WGS) entry which is preliminary data.</text>
</comment>
<dbReference type="PANTHER" id="PTHR48078:SF6">
    <property type="entry name" value="L-THREONINE DEHYDRATASE CATABOLIC TDCB"/>
    <property type="match status" value="1"/>
</dbReference>